<dbReference type="PANTHER" id="PTHR22298">
    <property type="entry name" value="ENDO-1,4-BETA-GLUCANASE"/>
    <property type="match status" value="1"/>
</dbReference>
<dbReference type="PROSITE" id="PS00698">
    <property type="entry name" value="GH9_3"/>
    <property type="match status" value="1"/>
</dbReference>
<evidence type="ECO:0000256" key="1">
    <source>
        <dbReference type="ARBA" id="ARBA00000966"/>
    </source>
</evidence>
<dbReference type="Gramene" id="TVT98553">
    <property type="protein sequence ID" value="TVT98553"/>
    <property type="gene ID" value="EJB05_56128"/>
</dbReference>
<accession>A0A5J9SI53</accession>
<evidence type="ECO:0000256" key="9">
    <source>
        <dbReference type="RuleBase" id="RU361166"/>
    </source>
</evidence>
<keyword evidence="5 8" id="KW-0119">Carbohydrate metabolism</keyword>
<reference evidence="11 12" key="1">
    <citation type="journal article" date="2019" name="Sci. Rep.">
        <title>A high-quality genome of Eragrostis curvula grass provides insights into Poaceae evolution and supports new strategies to enhance forage quality.</title>
        <authorList>
            <person name="Carballo J."/>
            <person name="Santos B.A.C.M."/>
            <person name="Zappacosta D."/>
            <person name="Garbus I."/>
            <person name="Selva J.P."/>
            <person name="Gallo C.A."/>
            <person name="Diaz A."/>
            <person name="Albertini E."/>
            <person name="Caccamo M."/>
            <person name="Echenique V."/>
        </authorList>
    </citation>
    <scope>NUCLEOTIDE SEQUENCE [LARGE SCALE GENOMIC DNA]</scope>
    <source>
        <strain evidence="12">cv. Victoria</strain>
        <tissue evidence="11">Leaf</tissue>
    </source>
</reference>
<proteinExistence type="inferred from homology"/>
<evidence type="ECO:0000313" key="11">
    <source>
        <dbReference type="EMBL" id="TVT98553.1"/>
    </source>
</evidence>
<evidence type="ECO:0000256" key="7">
    <source>
        <dbReference type="ARBA" id="ARBA00023326"/>
    </source>
</evidence>
<dbReference type="InterPro" id="IPR033126">
    <property type="entry name" value="Glyco_hydro_9_Asp/Glu_AS"/>
</dbReference>
<comment type="similarity">
    <text evidence="2 8 9">Belongs to the glycosyl hydrolase 9 (cellulase E) family.</text>
</comment>
<feature type="active site" evidence="8">
    <location>
        <position position="509"/>
    </location>
</feature>
<dbReference type="GO" id="GO:0030245">
    <property type="term" value="P:cellulose catabolic process"/>
    <property type="evidence" value="ECO:0007669"/>
    <property type="project" value="UniProtKB-KW"/>
</dbReference>
<dbReference type="Pfam" id="PF00759">
    <property type="entry name" value="Glyco_hydro_9"/>
    <property type="match status" value="1"/>
</dbReference>
<evidence type="ECO:0000256" key="6">
    <source>
        <dbReference type="ARBA" id="ARBA00023295"/>
    </source>
</evidence>
<feature type="signal peptide" evidence="9">
    <location>
        <begin position="1"/>
        <end position="30"/>
    </location>
</feature>
<evidence type="ECO:0000256" key="8">
    <source>
        <dbReference type="PROSITE-ProRule" id="PRU10060"/>
    </source>
</evidence>
<evidence type="ECO:0000256" key="4">
    <source>
        <dbReference type="ARBA" id="ARBA00023001"/>
    </source>
</evidence>
<protein>
    <recommendedName>
        <fullName evidence="9">Endoglucanase</fullName>
        <ecNumber evidence="9">3.2.1.4</ecNumber>
    </recommendedName>
</protein>
<keyword evidence="7 8" id="KW-0624">Polysaccharide degradation</keyword>
<feature type="domain" description="Glycoside hydrolase family 9" evidence="10">
    <location>
        <begin position="43"/>
        <end position="531"/>
    </location>
</feature>
<organism evidence="11 12">
    <name type="scientific">Eragrostis curvula</name>
    <name type="common">weeping love grass</name>
    <dbReference type="NCBI Taxonomy" id="38414"/>
    <lineage>
        <taxon>Eukaryota</taxon>
        <taxon>Viridiplantae</taxon>
        <taxon>Streptophyta</taxon>
        <taxon>Embryophyta</taxon>
        <taxon>Tracheophyta</taxon>
        <taxon>Spermatophyta</taxon>
        <taxon>Magnoliopsida</taxon>
        <taxon>Liliopsida</taxon>
        <taxon>Poales</taxon>
        <taxon>Poaceae</taxon>
        <taxon>PACMAD clade</taxon>
        <taxon>Chloridoideae</taxon>
        <taxon>Eragrostideae</taxon>
        <taxon>Eragrostidinae</taxon>
        <taxon>Eragrostis</taxon>
    </lineage>
</organism>
<dbReference type="Proteomes" id="UP000324897">
    <property type="component" value="Unassembled WGS sequence"/>
</dbReference>
<evidence type="ECO:0000259" key="10">
    <source>
        <dbReference type="Pfam" id="PF00759"/>
    </source>
</evidence>
<keyword evidence="12" id="KW-1185">Reference proteome</keyword>
<dbReference type="SUPFAM" id="SSF48208">
    <property type="entry name" value="Six-hairpin glycosidases"/>
    <property type="match status" value="1"/>
</dbReference>
<dbReference type="EMBL" id="RWGY01000841">
    <property type="protein sequence ID" value="TVT98553.1"/>
    <property type="molecule type" value="Genomic_DNA"/>
</dbReference>
<dbReference type="InterPro" id="IPR008928">
    <property type="entry name" value="6-hairpin_glycosidase_sf"/>
</dbReference>
<evidence type="ECO:0000256" key="3">
    <source>
        <dbReference type="ARBA" id="ARBA00022801"/>
    </source>
</evidence>
<evidence type="ECO:0000256" key="5">
    <source>
        <dbReference type="ARBA" id="ARBA00023277"/>
    </source>
</evidence>
<dbReference type="EC" id="3.2.1.4" evidence="9"/>
<name>A0A5J9SI53_9POAL</name>
<feature type="chain" id="PRO_5023963478" description="Endoglucanase" evidence="9">
    <location>
        <begin position="31"/>
        <end position="539"/>
    </location>
</feature>
<dbReference type="InterPro" id="IPR001701">
    <property type="entry name" value="Glyco_hydro_9"/>
</dbReference>
<feature type="non-terminal residue" evidence="11">
    <location>
        <position position="1"/>
    </location>
</feature>
<dbReference type="AlphaFoldDB" id="A0A5J9SI53"/>
<keyword evidence="3 8" id="KW-0378">Hydrolase</keyword>
<dbReference type="GO" id="GO:0008810">
    <property type="term" value="F:cellulase activity"/>
    <property type="evidence" value="ECO:0007669"/>
    <property type="project" value="UniProtKB-EC"/>
</dbReference>
<comment type="catalytic activity">
    <reaction evidence="1 9">
        <text>Endohydrolysis of (1-&gt;4)-beta-D-glucosidic linkages in cellulose, lichenin and cereal beta-D-glucans.</text>
        <dbReference type="EC" id="3.2.1.4"/>
    </reaction>
</comment>
<dbReference type="InterPro" id="IPR012341">
    <property type="entry name" value="6hp_glycosidase-like_sf"/>
</dbReference>
<sequence length="539" mass="58123">MASARSRTMLPLPSSSQALVLVAVVSLISASSSLVAAGGHHDYGDALAKAILFFQGQRSGRLAPDQAVTWRSHSGLSDGSAANVDLTGGYYDGGDNVKFGFPMAFTTTMLSWSVLEHGGRMKSRVGDARAAVRWGADYLLKAATRTPGTLYVGVGDADADHRCWERPEDMDTPRTVYAVSASAPGSDVAGETAAALAAASMAFRAADPAYAARLLAAARDVMELAVGHQGKYSDYVGGDVGAYYASYSGYKDELLWGSAWLLWATKNTSYLNYIDSLGANDVADMFSWDNKLPGARVLLARVRNTRIPIPQPGASIKQHLHSLINCTLFTCVCNAQMQRTLVHGDKRFEPFRQQAEDFICRILPDSPSSTTQYTPGGLMHKSGYANLQYVASASFLLTTYAKYMAVSNRTFSCQSLPVTVKSLRALAKKQVDYILGDNPLGMSYMVNYGARWPQRIHHRASSMPSVASHPAHIGCQEGFQSYYYAGGANPNVHTGAVVGGPDEHDAFPDDRTDYSRSEPTTYTNAPLVGCLAYLAGKYK</sequence>
<comment type="caution">
    <text evidence="11">The sequence shown here is derived from an EMBL/GenBank/DDBJ whole genome shotgun (WGS) entry which is preliminary data.</text>
</comment>
<gene>
    <name evidence="11" type="ORF">EJB05_56128</name>
</gene>
<keyword evidence="9" id="KW-0732">Signal</keyword>
<feature type="active site" evidence="8">
    <location>
        <position position="518"/>
    </location>
</feature>
<dbReference type="Gene3D" id="1.50.10.10">
    <property type="match status" value="1"/>
</dbReference>
<keyword evidence="4 9" id="KW-0136">Cellulose degradation</keyword>
<dbReference type="OrthoDB" id="10257085at2759"/>
<evidence type="ECO:0000313" key="12">
    <source>
        <dbReference type="Proteomes" id="UP000324897"/>
    </source>
</evidence>
<evidence type="ECO:0000256" key="2">
    <source>
        <dbReference type="ARBA" id="ARBA00007072"/>
    </source>
</evidence>
<keyword evidence="6 8" id="KW-0326">Glycosidase</keyword>